<feature type="compositionally biased region" description="Basic and acidic residues" evidence="4">
    <location>
        <begin position="1786"/>
        <end position="1797"/>
    </location>
</feature>
<feature type="region of interest" description="Disordered" evidence="4">
    <location>
        <begin position="1"/>
        <end position="37"/>
    </location>
</feature>
<dbReference type="STRING" id="1295533.A0A1E3HR10"/>
<name>A0A1E3HR10_9TREE</name>
<keyword evidence="3" id="KW-0418">Kinase</keyword>
<evidence type="ECO:0000259" key="5">
    <source>
        <dbReference type="PROSITE" id="PS51455"/>
    </source>
</evidence>
<feature type="region of interest" description="Disordered" evidence="4">
    <location>
        <begin position="1286"/>
        <end position="1379"/>
    </location>
</feature>
<feature type="compositionally biased region" description="Basic and acidic residues" evidence="4">
    <location>
        <begin position="136"/>
        <end position="149"/>
    </location>
</feature>
<feature type="region of interest" description="Disordered" evidence="4">
    <location>
        <begin position="1773"/>
        <end position="1797"/>
    </location>
</feature>
<feature type="region of interest" description="Disordered" evidence="4">
    <location>
        <begin position="136"/>
        <end position="198"/>
    </location>
</feature>
<feature type="compositionally biased region" description="Polar residues" evidence="4">
    <location>
        <begin position="1178"/>
        <end position="1190"/>
    </location>
</feature>
<feature type="region of interest" description="Disordered" evidence="4">
    <location>
        <begin position="1178"/>
        <end position="1209"/>
    </location>
</feature>
<evidence type="ECO:0000256" key="4">
    <source>
        <dbReference type="SAM" id="MobiDB-lite"/>
    </source>
</evidence>
<keyword evidence="3" id="KW-0808">Transferase</keyword>
<gene>
    <name evidence="6" type="ORF">L202_04985</name>
</gene>
<dbReference type="PANTHER" id="PTHR45748:SF7">
    <property type="entry name" value="1-PHOSPHATIDYLINOSITOL 3-PHOSPHATE 5-KINASE-RELATED"/>
    <property type="match status" value="1"/>
</dbReference>
<dbReference type="InterPro" id="IPR044769">
    <property type="entry name" value="PIKfyve_PIPKc"/>
</dbReference>
<proteinExistence type="predicted"/>
<feature type="region of interest" description="Disordered" evidence="4">
    <location>
        <begin position="732"/>
        <end position="756"/>
    </location>
</feature>
<feature type="region of interest" description="Disordered" evidence="4">
    <location>
        <begin position="457"/>
        <end position="487"/>
    </location>
</feature>
<evidence type="ECO:0000313" key="6">
    <source>
        <dbReference type="EMBL" id="ODN77871.1"/>
    </source>
</evidence>
<dbReference type="EMBL" id="AWGJ01000007">
    <property type="protein sequence ID" value="ODN77871.1"/>
    <property type="molecule type" value="Genomic_DNA"/>
</dbReference>
<dbReference type="CDD" id="cd17300">
    <property type="entry name" value="PIPKc_PIKfyve"/>
    <property type="match status" value="1"/>
</dbReference>
<feature type="compositionally biased region" description="Pro residues" evidence="4">
    <location>
        <begin position="20"/>
        <end position="32"/>
    </location>
</feature>
<dbReference type="PROSITE" id="PS51455">
    <property type="entry name" value="PIPK"/>
    <property type="match status" value="1"/>
</dbReference>
<dbReference type="InterPro" id="IPR027484">
    <property type="entry name" value="PInositol-4-P-5-kinase_N"/>
</dbReference>
<dbReference type="SUPFAM" id="SSF56104">
    <property type="entry name" value="SAICAR synthase-like"/>
    <property type="match status" value="1"/>
</dbReference>
<dbReference type="SMART" id="SM00330">
    <property type="entry name" value="PIPKc"/>
    <property type="match status" value="1"/>
</dbReference>
<feature type="domain" description="PIPK" evidence="5">
    <location>
        <begin position="1382"/>
        <end position="1764"/>
    </location>
</feature>
<evidence type="ECO:0000256" key="1">
    <source>
        <dbReference type="ARBA" id="ARBA00022741"/>
    </source>
</evidence>
<feature type="compositionally biased region" description="Polar residues" evidence="4">
    <location>
        <begin position="1333"/>
        <end position="1362"/>
    </location>
</feature>
<dbReference type="InterPro" id="IPR002498">
    <property type="entry name" value="PInositol-4-P-4/5-kinase_core"/>
</dbReference>
<dbReference type="InterPro" id="IPR027483">
    <property type="entry name" value="PInositol-4-P-4/5-kinase_C_sf"/>
</dbReference>
<feature type="region of interest" description="Disordered" evidence="4">
    <location>
        <begin position="562"/>
        <end position="678"/>
    </location>
</feature>
<feature type="compositionally biased region" description="Polar residues" evidence="4">
    <location>
        <begin position="737"/>
        <end position="748"/>
    </location>
</feature>
<keyword evidence="2 3" id="KW-0067">ATP-binding</keyword>
<feature type="compositionally biased region" description="Polar residues" evidence="4">
    <location>
        <begin position="475"/>
        <end position="484"/>
    </location>
</feature>
<keyword evidence="1 3" id="KW-0547">Nucleotide-binding</keyword>
<sequence length="1797" mass="197189">MSHSAPHSHPVSPHRHTPSLPLPPRSTSPPLSPRRNLYGLPPTYLQHLRALLHQWLAQQELEGGPGGQKLWSEERLARVESAIWEGAVVTAPAKDSRRERGVLEQDWNGWVKGSTKRIHAWKGEMDEEGRQLLAERRAKEAQADKEGKGKGKTSRKASSSENDRGRLAIPKPFMPASASTPSKQSTRTSSIASLEGSSPLDTTLLSRLERHAVRREAEEDQEAQDLEDWCRVVRSLKGFVKFTTPKREDWETVNADLIPKGTVHGIPGAFPQSGHEYRHSIDVPSSVRSHQSPFSDLGLPITSTTKSDPAVEEFDMLKPVFCLHIPFESAGRRRREASTSQTTLRLRRDRSISGRSTTSMESTRGKSWFSGSGSKWSDLLGDKSQFYDEDDWGDIEVDFVEGKFALPYQTLGSPYNSVRRRRSSLPSSVSRRQSVFSALEAVPASFSSTSSSLAIHSQASASETDNESDSDGASLVQSSTQQGHESVGMPYNAIISGEENDMPKEAVARGNIGLVGGTIVIRGIRRDEEKKALVKVLEALVYTIATMTLELDLLDSFRIPREQDEPPVLPKPPTPLSNTPGEGDLSRGVSPHAPWTEKQSKRGFLSKLTRDTKGVWKGLLGRTNSTKSRDHSRQHSSPLIHQMDLPSSPSLLPSPTTPKTPLEAQDDTPSPSNLPPCLVNGHITNSNSHHLQTLGALRKILPSTTPGLKYPMPSILLRLFDEDQTRRAKAQVEIDGENSSADASTSSLFPGPHPMARDGPDPIRGRALAYRLGGDVRSGLNSLASGLETFDGWIRLQRLSTLYCVGLNHLPNTDDRKEPSGSVICQPPKLQTLSHDMTITDYLMGLYDELAEENLLCPRVGCEAENSEHVRWFIHGGTKVGVQIVGCHAGPETQAQGDDIETWSKCDMCGSESSPRRLNDGARVYPWIKVLEFLIYTTGLQASICPHSSVPFVQTHYLRTPGLAISLATSKVSLLDMRLPKLQVGPNVPKRKSAKDNLLRTPENLNSSEQDCDNALRGSEVVSFFDALDSRVALLRGRLEAGYEAGEELRPERTTPDLQKKLSSLTEVSTTSSEARQQTMATLAAAPAKPIDEARQFFTERIKVSLGALEEWQKTYLNQDGREDGLVALKSYLPDHKKKASNDYALPGSSVLVKEDQPASVVAYTLSSLAYFTELTASSKSTDEASTPETPASVGAPESKSSSMAEWSIKVERRDSPRDLLSLRSIVKKPSDASLSVDKSKFAPPAVSIPNAAPSTEVFTEAVEGVSQSADRMEEIVRTIEKATGNDPILSNSINGLAPSRRASVSESDTSSLYKSRASPRGPKSSDAPPSSFRGSRNLSTSSVPRLLSPQTPVSTVSSKTGTAAARMMPPDTPSSAGWGGSITSSFANSIWRFGSEVGNTLSSIRTRHPDRSLQSLIAGPLGGMDTSLSKLDPRPHLYFEYTLPDKLHLSCTVYFATAFDSLRRRCAVDKALVESLEETEEWNADGGKSKAGFWMTKDKKFIVKELVSKWTVSDMHALLEISPAYFNFMAGTHNRATSLAKIVGFYTVTIKDLHSGTKRQLDLLVMENLFYSQSISQTFDLKGIEGRKVVKKKTEGEIESAEVKGPGILFDADWLENMQNDLVLLQPHAKKILLDAIALDTKFLASQSIMDYSLLLGIDDSSRAFSSSATAAGQPATYEEQVEAMRRAKDKTLIVGLVDAIGSFNLFKTIESRGKMALNRGGDVTVVSCYQLYTFTSSRGSRQAQIPPDQYRERFESAMRHYFIACPDKWSRVSSSPRGAKRGRAQRERMELGSIL</sequence>
<dbReference type="RefSeq" id="XP_018993107.1">
    <property type="nucleotide sequence ID" value="XM_019139164.1"/>
</dbReference>
<dbReference type="GO" id="GO:0010008">
    <property type="term" value="C:endosome membrane"/>
    <property type="evidence" value="ECO:0007669"/>
    <property type="project" value="TreeGrafter"/>
</dbReference>
<dbReference type="PANTHER" id="PTHR45748">
    <property type="entry name" value="1-PHOSPHATIDYLINOSITOL 3-PHOSPHATE 5-KINASE-RELATED"/>
    <property type="match status" value="1"/>
</dbReference>
<dbReference type="Gene3D" id="3.30.810.10">
    <property type="entry name" value="2-Layer Sandwich"/>
    <property type="match status" value="1"/>
</dbReference>
<dbReference type="GO" id="GO:0000285">
    <property type="term" value="F:1-phosphatidylinositol-3-phosphate 5-kinase activity"/>
    <property type="evidence" value="ECO:0007669"/>
    <property type="project" value="InterPro"/>
</dbReference>
<dbReference type="GO" id="GO:0046854">
    <property type="term" value="P:phosphatidylinositol phosphate biosynthetic process"/>
    <property type="evidence" value="ECO:0007669"/>
    <property type="project" value="TreeGrafter"/>
</dbReference>
<keyword evidence="7" id="KW-1185">Reference proteome</keyword>
<dbReference type="GeneID" id="30156294"/>
<feature type="compositionally biased region" description="Low complexity" evidence="4">
    <location>
        <begin position="645"/>
        <end position="662"/>
    </location>
</feature>
<feature type="compositionally biased region" description="Polar residues" evidence="4">
    <location>
        <begin position="177"/>
        <end position="198"/>
    </location>
</feature>
<evidence type="ECO:0000256" key="2">
    <source>
        <dbReference type="ARBA" id="ARBA00022840"/>
    </source>
</evidence>
<feature type="compositionally biased region" description="Polar residues" evidence="4">
    <location>
        <begin position="1303"/>
        <end position="1314"/>
    </location>
</feature>
<evidence type="ECO:0000313" key="7">
    <source>
        <dbReference type="Proteomes" id="UP000094065"/>
    </source>
</evidence>
<reference evidence="6 7" key="1">
    <citation type="submission" date="2016-06" db="EMBL/GenBank/DDBJ databases">
        <title>Evolution of pathogenesis and genome organization in the Tremellales.</title>
        <authorList>
            <person name="Cuomo C."/>
            <person name="Litvintseva A."/>
            <person name="Heitman J."/>
            <person name="Chen Y."/>
            <person name="Sun S."/>
            <person name="Springer D."/>
            <person name="Dromer F."/>
            <person name="Young S."/>
            <person name="Zeng Q."/>
            <person name="Chapman S."/>
            <person name="Gujja S."/>
            <person name="Saif S."/>
            <person name="Birren B."/>
        </authorList>
    </citation>
    <scope>NUCLEOTIDE SEQUENCE [LARGE SCALE GENOMIC DNA]</scope>
    <source>
        <strain evidence="6 7">CBS 6039</strain>
    </source>
</reference>
<comment type="caution">
    <text evidence="6">The sequence shown here is derived from an EMBL/GenBank/DDBJ whole genome shotgun (WGS) entry which is preliminary data.</text>
</comment>
<dbReference type="GO" id="GO:0005524">
    <property type="term" value="F:ATP binding"/>
    <property type="evidence" value="ECO:0007669"/>
    <property type="project" value="UniProtKB-UniRule"/>
</dbReference>
<evidence type="ECO:0000256" key="3">
    <source>
        <dbReference type="PROSITE-ProRule" id="PRU00781"/>
    </source>
</evidence>
<dbReference type="Gene3D" id="3.30.800.10">
    <property type="entry name" value="Phosphatidylinositol Phosphate Kinase II Beta"/>
    <property type="match status" value="1"/>
</dbReference>
<dbReference type="GO" id="GO:0000329">
    <property type="term" value="C:fungal-type vacuole membrane"/>
    <property type="evidence" value="ECO:0007669"/>
    <property type="project" value="TreeGrafter"/>
</dbReference>
<dbReference type="Proteomes" id="UP000094065">
    <property type="component" value="Unassembled WGS sequence"/>
</dbReference>
<dbReference type="OrthoDB" id="158357at2759"/>
<protein>
    <recommendedName>
        <fullName evidence="5">PIPK domain-containing protein</fullName>
    </recommendedName>
</protein>
<accession>A0A1E3HR10</accession>
<feature type="compositionally biased region" description="Low complexity" evidence="4">
    <location>
        <begin position="1"/>
        <end position="11"/>
    </location>
</feature>
<dbReference type="Pfam" id="PF01504">
    <property type="entry name" value="PIP5K"/>
    <property type="match status" value="1"/>
</dbReference>
<organism evidence="6 7">
    <name type="scientific">Cryptococcus amylolentus CBS 6039</name>
    <dbReference type="NCBI Taxonomy" id="1295533"/>
    <lineage>
        <taxon>Eukaryota</taxon>
        <taxon>Fungi</taxon>
        <taxon>Dikarya</taxon>
        <taxon>Basidiomycota</taxon>
        <taxon>Agaricomycotina</taxon>
        <taxon>Tremellomycetes</taxon>
        <taxon>Tremellales</taxon>
        <taxon>Cryptococcaceae</taxon>
        <taxon>Cryptococcus</taxon>
    </lineage>
</organism>